<feature type="transmembrane region" description="Helical" evidence="1">
    <location>
        <begin position="18"/>
        <end position="41"/>
    </location>
</feature>
<evidence type="ECO:0000313" key="3">
    <source>
        <dbReference type="Proteomes" id="UP001154078"/>
    </source>
</evidence>
<feature type="transmembrane region" description="Helical" evidence="1">
    <location>
        <begin position="47"/>
        <end position="65"/>
    </location>
</feature>
<dbReference type="AlphaFoldDB" id="A0A9P0AYM3"/>
<keyword evidence="3" id="KW-1185">Reference proteome</keyword>
<sequence>MSANSPVFDTFSKMIPPFLLNCETQAIILAGLCGVGAWVIFSWILQVILSILWPFFLFAAVLLAMPTWRRTLAQETLPRQLQILKEWTKKQAAALQMHFSKEKVAGN</sequence>
<name>A0A9P0AYM3_BRAAE</name>
<evidence type="ECO:0000256" key="1">
    <source>
        <dbReference type="SAM" id="Phobius"/>
    </source>
</evidence>
<dbReference type="Proteomes" id="UP001154078">
    <property type="component" value="Chromosome 2"/>
</dbReference>
<reference evidence="2" key="1">
    <citation type="submission" date="2021-12" db="EMBL/GenBank/DDBJ databases">
        <authorList>
            <person name="King R."/>
        </authorList>
    </citation>
    <scope>NUCLEOTIDE SEQUENCE</scope>
</reference>
<dbReference type="EMBL" id="OV121133">
    <property type="protein sequence ID" value="CAH0551380.1"/>
    <property type="molecule type" value="Genomic_DNA"/>
</dbReference>
<gene>
    <name evidence="2" type="ORF">MELIAE_LOCUS4003</name>
</gene>
<protein>
    <submittedName>
        <fullName evidence="2">Uncharacterized protein</fullName>
    </submittedName>
</protein>
<proteinExistence type="predicted"/>
<evidence type="ECO:0000313" key="2">
    <source>
        <dbReference type="EMBL" id="CAH0551380.1"/>
    </source>
</evidence>
<keyword evidence="1" id="KW-1133">Transmembrane helix</keyword>
<accession>A0A9P0AYM3</accession>
<keyword evidence="1" id="KW-0472">Membrane</keyword>
<dbReference type="OrthoDB" id="6770765at2759"/>
<keyword evidence="1" id="KW-0812">Transmembrane</keyword>
<organism evidence="2 3">
    <name type="scientific">Brassicogethes aeneus</name>
    <name type="common">Rape pollen beetle</name>
    <name type="synonym">Meligethes aeneus</name>
    <dbReference type="NCBI Taxonomy" id="1431903"/>
    <lineage>
        <taxon>Eukaryota</taxon>
        <taxon>Metazoa</taxon>
        <taxon>Ecdysozoa</taxon>
        <taxon>Arthropoda</taxon>
        <taxon>Hexapoda</taxon>
        <taxon>Insecta</taxon>
        <taxon>Pterygota</taxon>
        <taxon>Neoptera</taxon>
        <taxon>Endopterygota</taxon>
        <taxon>Coleoptera</taxon>
        <taxon>Polyphaga</taxon>
        <taxon>Cucujiformia</taxon>
        <taxon>Nitidulidae</taxon>
        <taxon>Meligethinae</taxon>
        <taxon>Brassicogethes</taxon>
    </lineage>
</organism>